<organism evidence="2 3">
    <name type="scientific">Caulobacter segnis</name>
    <dbReference type="NCBI Taxonomy" id="88688"/>
    <lineage>
        <taxon>Bacteria</taxon>
        <taxon>Pseudomonadati</taxon>
        <taxon>Pseudomonadota</taxon>
        <taxon>Alphaproteobacteria</taxon>
        <taxon>Caulobacterales</taxon>
        <taxon>Caulobacteraceae</taxon>
        <taxon>Caulobacter</taxon>
    </lineage>
</organism>
<dbReference type="EMBL" id="QFQZ01000054">
    <property type="protein sequence ID" value="PZR32736.1"/>
    <property type="molecule type" value="Genomic_DNA"/>
</dbReference>
<evidence type="ECO:0000256" key="1">
    <source>
        <dbReference type="SAM" id="MobiDB-lite"/>
    </source>
</evidence>
<dbReference type="SUPFAM" id="SSF89447">
    <property type="entry name" value="AbrB/MazE/MraZ-like"/>
    <property type="match status" value="1"/>
</dbReference>
<accession>A0A2W5V7T8</accession>
<proteinExistence type="predicted"/>
<gene>
    <name evidence="2" type="ORF">DI526_15655</name>
</gene>
<protein>
    <submittedName>
        <fullName evidence="2">AbrB family transcriptional regulator</fullName>
    </submittedName>
</protein>
<dbReference type="RefSeq" id="WP_304279961.1">
    <property type="nucleotide sequence ID" value="NZ_QFQZ01000054.1"/>
</dbReference>
<sequence>MGKFEIAPARAKLFTHRGGQAVQLPEGFAFEGAEVLLRREGNAVILEPATVKLPRTRAELEAMFARIDAEGGADFPARDQPPMQERDFGW</sequence>
<name>A0A2W5V7T8_9CAUL</name>
<evidence type="ECO:0000313" key="2">
    <source>
        <dbReference type="EMBL" id="PZR32736.1"/>
    </source>
</evidence>
<evidence type="ECO:0000313" key="3">
    <source>
        <dbReference type="Proteomes" id="UP000249393"/>
    </source>
</evidence>
<dbReference type="InterPro" id="IPR037914">
    <property type="entry name" value="SpoVT-AbrB_sf"/>
</dbReference>
<reference evidence="2 3" key="1">
    <citation type="submission" date="2017-08" db="EMBL/GenBank/DDBJ databases">
        <title>Infants hospitalized years apart are colonized by the same room-sourced microbial strains.</title>
        <authorList>
            <person name="Brooks B."/>
            <person name="Olm M.R."/>
            <person name="Firek B.A."/>
            <person name="Baker R."/>
            <person name="Thomas B.C."/>
            <person name="Morowitz M.J."/>
            <person name="Banfield J.F."/>
        </authorList>
    </citation>
    <scope>NUCLEOTIDE SEQUENCE [LARGE SCALE GENOMIC DNA]</scope>
    <source>
        <strain evidence="2">S2_003_000_R2_4</strain>
    </source>
</reference>
<dbReference type="AlphaFoldDB" id="A0A2W5V7T8"/>
<comment type="caution">
    <text evidence="2">The sequence shown here is derived from an EMBL/GenBank/DDBJ whole genome shotgun (WGS) entry which is preliminary data.</text>
</comment>
<feature type="region of interest" description="Disordered" evidence="1">
    <location>
        <begin position="71"/>
        <end position="90"/>
    </location>
</feature>
<dbReference type="Gene3D" id="2.10.260.10">
    <property type="match status" value="1"/>
</dbReference>
<dbReference type="Proteomes" id="UP000249393">
    <property type="component" value="Unassembled WGS sequence"/>
</dbReference>